<evidence type="ECO:0000256" key="2">
    <source>
        <dbReference type="ARBA" id="ARBA00010945"/>
    </source>
</evidence>
<reference evidence="8 9" key="1">
    <citation type="submission" date="2024-04" db="EMBL/GenBank/DDBJ databases">
        <title>A novel species isolated from cricket.</title>
        <authorList>
            <person name="Wang H.-C."/>
        </authorList>
    </citation>
    <scope>NUCLEOTIDE SEQUENCE [LARGE SCALE GENOMIC DNA]</scope>
    <source>
        <strain evidence="8 9">WL0021</strain>
    </source>
</reference>
<dbReference type="Proteomes" id="UP001418637">
    <property type="component" value="Unassembled WGS sequence"/>
</dbReference>
<dbReference type="InterPro" id="IPR001126">
    <property type="entry name" value="UmuC"/>
</dbReference>
<comment type="subunit">
    <text evidence="3">Monomer.</text>
</comment>
<dbReference type="EC" id="2.7.7.7" evidence="4"/>
<dbReference type="PROSITE" id="PS50173">
    <property type="entry name" value="UMUC"/>
    <property type="match status" value="1"/>
</dbReference>
<evidence type="ECO:0000256" key="3">
    <source>
        <dbReference type="ARBA" id="ARBA00011245"/>
    </source>
</evidence>
<dbReference type="Pfam" id="PF11799">
    <property type="entry name" value="IMS_C"/>
    <property type="match status" value="1"/>
</dbReference>
<dbReference type="Gene3D" id="3.30.70.270">
    <property type="match status" value="1"/>
</dbReference>
<evidence type="ECO:0000259" key="7">
    <source>
        <dbReference type="PROSITE" id="PS50173"/>
    </source>
</evidence>
<evidence type="ECO:0000313" key="8">
    <source>
        <dbReference type="EMBL" id="MEN3930698.1"/>
    </source>
</evidence>
<dbReference type="SUPFAM" id="SSF56672">
    <property type="entry name" value="DNA/RNA polymerases"/>
    <property type="match status" value="1"/>
</dbReference>
<evidence type="ECO:0000256" key="1">
    <source>
        <dbReference type="ARBA" id="ARBA00001946"/>
    </source>
</evidence>
<evidence type="ECO:0000313" key="9">
    <source>
        <dbReference type="Proteomes" id="UP001418637"/>
    </source>
</evidence>
<sequence>MRKPETVEHLYIDCDGFFASVEQQMRPRLRERPVGVVPFGDTERTGLIAVSKEAKMLGIKGFMSIREARRICPDIQIVAQSPDLYRRAHNALTMQISSVLPIDVIKSIDELSCRLDSTAIHNPAAVAHEVKKAVSDNIGPYITLTMGAAANRHLAKIACKQAKWHDGVYGDGLAVWKPEDMPGPLLQMDIKDIPGIGPNMRQRLYHANIYSTESLYRTDPKLMRKIWGNVNGERLWYALHGYDIEAEESKQGMIGHSRVLPPENRSLQGSREVARLLAVKAARRLRRANLYASGLWVWLAQRDSNWRHMERMMAVNDDHSILLALERAWRVAAAQLPVGPIFNLGVTLLDFSQANECQEDLFNTDMDERRKWEATTRAIDELNQRYGQTVISLGEWRQPSGGYAGGKISFSRIPDAEDFW</sequence>
<keyword evidence="9" id="KW-1185">Reference proteome</keyword>
<comment type="function">
    <text evidence="5">Poorly processive, error-prone DNA polymerase involved in untargeted mutagenesis. Copies undamaged DNA at stalled replication forks, which arise in vivo from mismatched or misaligned primer ends. These misaligned primers can be extended by PolIV. Exhibits no 3'-5' exonuclease (proofreading) activity. May be involved in translesional synthesis, in conjunction with the beta clamp from PolIII.</text>
</comment>
<dbReference type="InterPro" id="IPR050116">
    <property type="entry name" value="DNA_polymerase-Y"/>
</dbReference>
<dbReference type="PANTHER" id="PTHR11076:SF34">
    <property type="entry name" value="PROTEIN UMUC"/>
    <property type="match status" value="1"/>
</dbReference>
<dbReference type="InterPro" id="IPR043502">
    <property type="entry name" value="DNA/RNA_pol_sf"/>
</dbReference>
<accession>A0ABV0BJD9</accession>
<comment type="cofactor">
    <cofactor evidence="1">
        <name>Mg(2+)</name>
        <dbReference type="ChEBI" id="CHEBI:18420"/>
    </cofactor>
</comment>
<dbReference type="Pfam" id="PF00817">
    <property type="entry name" value="IMS"/>
    <property type="match status" value="1"/>
</dbReference>
<name>A0ABV0BJD9_9HYPH</name>
<dbReference type="Gene3D" id="3.40.1170.60">
    <property type="match status" value="1"/>
</dbReference>
<proteinExistence type="inferred from homology"/>
<feature type="domain" description="UmuC" evidence="7">
    <location>
        <begin position="9"/>
        <end position="197"/>
    </location>
</feature>
<evidence type="ECO:0000256" key="5">
    <source>
        <dbReference type="ARBA" id="ARBA00025589"/>
    </source>
</evidence>
<dbReference type="Gene3D" id="1.10.150.20">
    <property type="entry name" value="5' to 3' exonuclease, C-terminal subdomain"/>
    <property type="match status" value="1"/>
</dbReference>
<gene>
    <name evidence="8" type="ORF">WJT86_06420</name>
</gene>
<dbReference type="CDD" id="cd00424">
    <property type="entry name" value="PolY"/>
    <property type="match status" value="1"/>
</dbReference>
<organism evidence="8 9">
    <name type="scientific">Hohaiivirga grylli</name>
    <dbReference type="NCBI Taxonomy" id="3133970"/>
    <lineage>
        <taxon>Bacteria</taxon>
        <taxon>Pseudomonadati</taxon>
        <taxon>Pseudomonadota</taxon>
        <taxon>Alphaproteobacteria</taxon>
        <taxon>Hyphomicrobiales</taxon>
        <taxon>Methylobacteriaceae</taxon>
        <taxon>Hohaiivirga</taxon>
    </lineage>
</organism>
<dbReference type="EMBL" id="JBBYXI010000002">
    <property type="protein sequence ID" value="MEN3930698.1"/>
    <property type="molecule type" value="Genomic_DNA"/>
</dbReference>
<dbReference type="PANTHER" id="PTHR11076">
    <property type="entry name" value="DNA REPAIR POLYMERASE UMUC / TRANSFERASE FAMILY MEMBER"/>
    <property type="match status" value="1"/>
</dbReference>
<comment type="similarity">
    <text evidence="2">Belongs to the DNA polymerase type-Y family.</text>
</comment>
<dbReference type="InterPro" id="IPR043128">
    <property type="entry name" value="Rev_trsase/Diguanyl_cyclase"/>
</dbReference>
<dbReference type="InterPro" id="IPR017961">
    <property type="entry name" value="DNA_pol_Y-fam_little_finger"/>
</dbReference>
<dbReference type="RefSeq" id="WP_346336699.1">
    <property type="nucleotide sequence ID" value="NZ_JBBYXI010000002.1"/>
</dbReference>
<evidence type="ECO:0000256" key="6">
    <source>
        <dbReference type="ARBA" id="ARBA00049244"/>
    </source>
</evidence>
<comment type="caution">
    <text evidence="8">The sequence shown here is derived from an EMBL/GenBank/DDBJ whole genome shotgun (WGS) entry which is preliminary data.</text>
</comment>
<protein>
    <recommendedName>
        <fullName evidence="4">DNA-directed DNA polymerase</fullName>
        <ecNumber evidence="4">2.7.7.7</ecNumber>
    </recommendedName>
</protein>
<evidence type="ECO:0000256" key="4">
    <source>
        <dbReference type="ARBA" id="ARBA00012417"/>
    </source>
</evidence>
<comment type="catalytic activity">
    <reaction evidence="6">
        <text>DNA(n) + a 2'-deoxyribonucleoside 5'-triphosphate = DNA(n+1) + diphosphate</text>
        <dbReference type="Rhea" id="RHEA:22508"/>
        <dbReference type="Rhea" id="RHEA-COMP:17339"/>
        <dbReference type="Rhea" id="RHEA-COMP:17340"/>
        <dbReference type="ChEBI" id="CHEBI:33019"/>
        <dbReference type="ChEBI" id="CHEBI:61560"/>
        <dbReference type="ChEBI" id="CHEBI:173112"/>
        <dbReference type="EC" id="2.7.7.7"/>
    </reaction>
</comment>